<sequence length="276" mass="29565">MSWAMGESVAEFREAAGDFLRSRPVEHNLLLTIMENVSVRAPGYGGTPLFGWWREQDGQVGGAFVQTPPRPVVAALSAGEATESLARALAGTRISGFNAEPRTAEAFAAAWGRRTGVGAQVVKRTRLYRLGRLVPPSPAPPGGERPARPDDRDLLLAWHEAFYRDVGEPSGDPAPAVDDRIGHGRLSLWEADGVPVSMAGSTRPVAGVVRIAPVYTPDALRGRGYGGAVTAAISRQALERGYEVVLFTDLGNPTSNALYQRLGYRPVHDRVVVAFG</sequence>
<evidence type="ECO:0000259" key="1">
    <source>
        <dbReference type="PROSITE" id="PS51186"/>
    </source>
</evidence>
<protein>
    <submittedName>
        <fullName evidence="2">GNAT family N-acetyltransferase</fullName>
    </submittedName>
</protein>
<dbReference type="InterPro" id="IPR013653">
    <property type="entry name" value="GCN5-like_dom"/>
</dbReference>
<dbReference type="InterPro" id="IPR016181">
    <property type="entry name" value="Acyl_CoA_acyltransferase"/>
</dbReference>
<evidence type="ECO:0000313" key="2">
    <source>
        <dbReference type="EMBL" id="GAA4081504.1"/>
    </source>
</evidence>
<dbReference type="Pfam" id="PF08445">
    <property type="entry name" value="FR47"/>
    <property type="match status" value="1"/>
</dbReference>
<dbReference type="Gene3D" id="3.40.630.30">
    <property type="match status" value="1"/>
</dbReference>
<dbReference type="Proteomes" id="UP001500683">
    <property type="component" value="Unassembled WGS sequence"/>
</dbReference>
<proteinExistence type="predicted"/>
<name>A0ABP7W5C6_9ACTN</name>
<dbReference type="EMBL" id="BAAAZG010000030">
    <property type="protein sequence ID" value="GAA4081504.1"/>
    <property type="molecule type" value="Genomic_DNA"/>
</dbReference>
<feature type="domain" description="N-acetyltransferase" evidence="1">
    <location>
        <begin position="142"/>
        <end position="276"/>
    </location>
</feature>
<dbReference type="InterPro" id="IPR000182">
    <property type="entry name" value="GNAT_dom"/>
</dbReference>
<gene>
    <name evidence="2" type="ORF">GCM10022214_45460</name>
</gene>
<reference evidence="3" key="1">
    <citation type="journal article" date="2019" name="Int. J. Syst. Evol. Microbiol.">
        <title>The Global Catalogue of Microorganisms (GCM) 10K type strain sequencing project: providing services to taxonomists for standard genome sequencing and annotation.</title>
        <authorList>
            <consortium name="The Broad Institute Genomics Platform"/>
            <consortium name="The Broad Institute Genome Sequencing Center for Infectious Disease"/>
            <person name="Wu L."/>
            <person name="Ma J."/>
        </authorList>
    </citation>
    <scope>NUCLEOTIDE SEQUENCE [LARGE SCALE GENOMIC DNA]</scope>
    <source>
        <strain evidence="3">JCM 16702</strain>
    </source>
</reference>
<dbReference type="RefSeq" id="WP_344950880.1">
    <property type="nucleotide sequence ID" value="NZ_BAAAZG010000030.1"/>
</dbReference>
<dbReference type="SUPFAM" id="SSF55729">
    <property type="entry name" value="Acyl-CoA N-acyltransferases (Nat)"/>
    <property type="match status" value="1"/>
</dbReference>
<accession>A0ABP7W5C6</accession>
<dbReference type="PROSITE" id="PS51186">
    <property type="entry name" value="GNAT"/>
    <property type="match status" value="1"/>
</dbReference>
<keyword evidence="3" id="KW-1185">Reference proteome</keyword>
<comment type="caution">
    <text evidence="2">The sequence shown here is derived from an EMBL/GenBank/DDBJ whole genome shotgun (WGS) entry which is preliminary data.</text>
</comment>
<organism evidence="2 3">
    <name type="scientific">Actinomadura miaoliensis</name>
    <dbReference type="NCBI Taxonomy" id="430685"/>
    <lineage>
        <taxon>Bacteria</taxon>
        <taxon>Bacillati</taxon>
        <taxon>Actinomycetota</taxon>
        <taxon>Actinomycetes</taxon>
        <taxon>Streptosporangiales</taxon>
        <taxon>Thermomonosporaceae</taxon>
        <taxon>Actinomadura</taxon>
    </lineage>
</organism>
<evidence type="ECO:0000313" key="3">
    <source>
        <dbReference type="Proteomes" id="UP001500683"/>
    </source>
</evidence>